<name>A0A0F9BGC9_9ZZZZ</name>
<organism evidence="1">
    <name type="scientific">marine sediment metagenome</name>
    <dbReference type="NCBI Taxonomy" id="412755"/>
    <lineage>
        <taxon>unclassified sequences</taxon>
        <taxon>metagenomes</taxon>
        <taxon>ecological metagenomes</taxon>
    </lineage>
</organism>
<comment type="caution">
    <text evidence="1">The sequence shown here is derived from an EMBL/GenBank/DDBJ whole genome shotgun (WGS) entry which is preliminary data.</text>
</comment>
<protein>
    <submittedName>
        <fullName evidence="1">Uncharacterized protein</fullName>
    </submittedName>
</protein>
<proteinExistence type="predicted"/>
<reference evidence="1" key="1">
    <citation type="journal article" date="2015" name="Nature">
        <title>Complex archaea that bridge the gap between prokaryotes and eukaryotes.</title>
        <authorList>
            <person name="Spang A."/>
            <person name="Saw J.H."/>
            <person name="Jorgensen S.L."/>
            <person name="Zaremba-Niedzwiedzka K."/>
            <person name="Martijn J."/>
            <person name="Lind A.E."/>
            <person name="van Eijk R."/>
            <person name="Schleper C."/>
            <person name="Guy L."/>
            <person name="Ettema T.J."/>
        </authorList>
    </citation>
    <scope>NUCLEOTIDE SEQUENCE</scope>
</reference>
<evidence type="ECO:0000313" key="1">
    <source>
        <dbReference type="EMBL" id="KKL12897.1"/>
    </source>
</evidence>
<gene>
    <name evidence="1" type="ORF">LCGC14_2531160</name>
</gene>
<feature type="non-terminal residue" evidence="1">
    <location>
        <position position="448"/>
    </location>
</feature>
<dbReference type="EMBL" id="LAZR01041081">
    <property type="protein sequence ID" value="KKL12897.1"/>
    <property type="molecule type" value="Genomic_DNA"/>
</dbReference>
<sequence>MMINWRLGLVGLTILGMLVRFPDIAIPQVWDSSTEYAEDDEYDSSFLGPLPFCVRKDTAAAFASADGKLQPFICDSSGNLHVTTSGGGSVVTNAGTFAVQEDGAALTAQQAIQTAVELIDNLVHNIDDAVGATDAVVGLGCKHEGDTVHLTTTEGDYDIVRCSNFGAMQTEPEQHHVFDALDAVGSWLVLDDATINFTTTKKHVLGTDALIFDKTNGSGTFAAVIDQTITAVDLGKPSPHDLLQTVVYIPDLADVAYVFVRVGTSDSAYNEWRIPDDSLTAATFETLIFNIGDASHAGITGNGWNPSAITYIALGVQFDGEDDGLVGIIFDEFSFHTNQHTAASIGSEVSTEVSTPNINILKVGNKVVNTQAGNVSTGTQRITIATDDVNLSAIKTAIEGTITVDLAGNNDVVLTAGLLHADSPTTVAAIVKVFNAGDIAATNMGAST</sequence>
<accession>A0A0F9BGC9</accession>
<dbReference type="AlphaFoldDB" id="A0A0F9BGC9"/>